<accession>A0ACC6QH57</accession>
<reference evidence="1" key="1">
    <citation type="submission" date="2024-03" db="EMBL/GenBank/DDBJ databases">
        <title>Novel Streptomyces species of biotechnological and ecological value are a feature of Machair soil.</title>
        <authorList>
            <person name="Prole J.R."/>
            <person name="Goodfellow M."/>
            <person name="Allenby N."/>
            <person name="Ward A.C."/>
        </authorList>
    </citation>
    <scope>NUCLEOTIDE SEQUENCE</scope>
    <source>
        <strain evidence="1">MS1.AVA.4</strain>
    </source>
</reference>
<evidence type="ECO:0000313" key="2">
    <source>
        <dbReference type="Proteomes" id="UP001375539"/>
    </source>
</evidence>
<dbReference type="EMBL" id="JBBKAI010000002">
    <property type="protein sequence ID" value="MEJ8657622.1"/>
    <property type="molecule type" value="Genomic_DNA"/>
</dbReference>
<proteinExistence type="predicted"/>
<name>A0ACC6QH57_9ACTN</name>
<protein>
    <submittedName>
        <fullName evidence="1">Uncharacterized protein</fullName>
    </submittedName>
</protein>
<keyword evidence="2" id="KW-1185">Reference proteome</keyword>
<gene>
    <name evidence="1" type="ORF">WKI58_13985</name>
</gene>
<evidence type="ECO:0000313" key="1">
    <source>
        <dbReference type="EMBL" id="MEJ8657622.1"/>
    </source>
</evidence>
<dbReference type="Proteomes" id="UP001375539">
    <property type="component" value="Unassembled WGS sequence"/>
</dbReference>
<organism evidence="1 2">
    <name type="scientific">Streptomyces pratisoli</name>
    <dbReference type="NCBI Taxonomy" id="3139917"/>
    <lineage>
        <taxon>Bacteria</taxon>
        <taxon>Bacillati</taxon>
        <taxon>Actinomycetota</taxon>
        <taxon>Actinomycetes</taxon>
        <taxon>Kitasatosporales</taxon>
        <taxon>Streptomycetaceae</taxon>
        <taxon>Streptomyces</taxon>
    </lineage>
</organism>
<comment type="caution">
    <text evidence="1">The sequence shown here is derived from an EMBL/GenBank/DDBJ whole genome shotgun (WGS) entry which is preliminary data.</text>
</comment>
<sequence>MFVDESGRRSKKFRRVGWVLALICAGYAVTLVVALIGGNSDAPSLLIPGVADDKDDSAGVTPGPTDAPSDPAAPADAVGGPSPSDTPAALPQQPSGAAGDPAGGGLQPSPSADPGTSAQVSTGGAGGPVGTSPDPKPSPSLPAGGSGSGGSGGEEPTPDDPDPSPSTSASTEPSGQPVGQAMEQGSRQLAAEGAL</sequence>